<evidence type="ECO:0000313" key="3">
    <source>
        <dbReference type="Proteomes" id="UP000070544"/>
    </source>
</evidence>
<dbReference type="EMBL" id="KQ965734">
    <property type="protein sequence ID" value="KXS20756.1"/>
    <property type="molecule type" value="Genomic_DNA"/>
</dbReference>
<feature type="compositionally biased region" description="Basic and acidic residues" evidence="1">
    <location>
        <begin position="1"/>
        <end position="26"/>
    </location>
</feature>
<reference evidence="2 3" key="1">
    <citation type="journal article" date="2015" name="Genome Biol. Evol.">
        <title>Phylogenomic analyses indicate that early fungi evolved digesting cell walls of algal ancestors of land plants.</title>
        <authorList>
            <person name="Chang Y."/>
            <person name="Wang S."/>
            <person name="Sekimoto S."/>
            <person name="Aerts A.L."/>
            <person name="Choi C."/>
            <person name="Clum A."/>
            <person name="LaButti K.M."/>
            <person name="Lindquist E.A."/>
            <person name="Yee Ngan C."/>
            <person name="Ohm R.A."/>
            <person name="Salamov A.A."/>
            <person name="Grigoriev I.V."/>
            <person name="Spatafora J.W."/>
            <person name="Berbee M.L."/>
        </authorList>
    </citation>
    <scope>NUCLEOTIDE SEQUENCE [LARGE SCALE GENOMIC DNA]</scope>
    <source>
        <strain evidence="2 3">JEL478</strain>
    </source>
</reference>
<organism evidence="2 3">
    <name type="scientific">Gonapodya prolifera (strain JEL478)</name>
    <name type="common">Monoblepharis prolifera</name>
    <dbReference type="NCBI Taxonomy" id="1344416"/>
    <lineage>
        <taxon>Eukaryota</taxon>
        <taxon>Fungi</taxon>
        <taxon>Fungi incertae sedis</taxon>
        <taxon>Chytridiomycota</taxon>
        <taxon>Chytridiomycota incertae sedis</taxon>
        <taxon>Monoblepharidomycetes</taxon>
        <taxon>Monoblepharidales</taxon>
        <taxon>Gonapodyaceae</taxon>
        <taxon>Gonapodya</taxon>
    </lineage>
</organism>
<gene>
    <name evidence="2" type="ORF">M427DRAFT_498826</name>
</gene>
<dbReference type="AlphaFoldDB" id="A0A139AVJ8"/>
<protein>
    <submittedName>
        <fullName evidence="2">Uncharacterized protein</fullName>
    </submittedName>
</protein>
<feature type="region of interest" description="Disordered" evidence="1">
    <location>
        <begin position="1"/>
        <end position="27"/>
    </location>
</feature>
<sequence length="206" mass="23252">MGDPSDAPKIRERAGADHVLPKDASQHPRTINEFMTEVAKALGRDKKDHSVVGDGPAILKTIAAQNPRVLKALYEYHEGFKSSNDHRCLTPEDKKELVKVTSTALIDYGLKVIGEGNKMTIMFSYYGPDIETIQEKWSPPDKKKEWSPMEQNLNNQDAQSICEIKSTCHWYTIILKGVTSYSKVELGWTRITYFPLPTLMGSLLLR</sequence>
<evidence type="ECO:0000256" key="1">
    <source>
        <dbReference type="SAM" id="MobiDB-lite"/>
    </source>
</evidence>
<proteinExistence type="predicted"/>
<dbReference type="Proteomes" id="UP000070544">
    <property type="component" value="Unassembled WGS sequence"/>
</dbReference>
<accession>A0A139AVJ8</accession>
<name>A0A139AVJ8_GONPJ</name>
<keyword evidence="3" id="KW-1185">Reference proteome</keyword>
<evidence type="ECO:0000313" key="2">
    <source>
        <dbReference type="EMBL" id="KXS20756.1"/>
    </source>
</evidence>